<proteinExistence type="predicted"/>
<gene>
    <name evidence="3" type="ORF">SAMN05192532_10488</name>
</gene>
<dbReference type="InterPro" id="IPR018146">
    <property type="entry name" value="Glyoxalase_1_CS"/>
</dbReference>
<keyword evidence="3" id="KW-0223">Dioxygenase</keyword>
<dbReference type="GO" id="GO:0051213">
    <property type="term" value="F:dioxygenase activity"/>
    <property type="evidence" value="ECO:0007669"/>
    <property type="project" value="UniProtKB-KW"/>
</dbReference>
<accession>A0A1I2DI14</accession>
<dbReference type="PANTHER" id="PTHR43279:SF1">
    <property type="entry name" value="CATECHOL-2,3-DIOXYGENASE"/>
    <property type="match status" value="1"/>
</dbReference>
<dbReference type="SUPFAM" id="SSF54593">
    <property type="entry name" value="Glyoxalase/Bleomycin resistance protein/Dihydroxybiphenyl dioxygenase"/>
    <property type="match status" value="2"/>
</dbReference>
<dbReference type="Proteomes" id="UP000199516">
    <property type="component" value="Unassembled WGS sequence"/>
</dbReference>
<evidence type="ECO:0000313" key="4">
    <source>
        <dbReference type="Proteomes" id="UP000199516"/>
    </source>
</evidence>
<dbReference type="InterPro" id="IPR004360">
    <property type="entry name" value="Glyas_Fos-R_dOase_dom"/>
</dbReference>
<dbReference type="OrthoDB" id="9792626at2"/>
<name>A0A1I2DI14_9BACI</name>
<dbReference type="InterPro" id="IPR029068">
    <property type="entry name" value="Glyas_Bleomycin-R_OHBP_Dase"/>
</dbReference>
<dbReference type="AlphaFoldDB" id="A0A1I2DI14"/>
<keyword evidence="1" id="KW-0479">Metal-binding</keyword>
<protein>
    <submittedName>
        <fullName evidence="3">Catechol 2,3-dioxygenase</fullName>
    </submittedName>
</protein>
<reference evidence="3 4" key="1">
    <citation type="submission" date="2016-10" db="EMBL/GenBank/DDBJ databases">
        <authorList>
            <person name="de Groot N.N."/>
        </authorList>
    </citation>
    <scope>NUCLEOTIDE SEQUENCE [LARGE SCALE GENOMIC DNA]</scope>
    <source>
        <strain evidence="3 4">DSM 23995</strain>
    </source>
</reference>
<dbReference type="STRING" id="930128.SAMN05192532_10488"/>
<keyword evidence="3" id="KW-0560">Oxidoreductase</keyword>
<feature type="domain" description="VOC" evidence="2">
    <location>
        <begin position="168"/>
        <end position="283"/>
    </location>
</feature>
<keyword evidence="4" id="KW-1185">Reference proteome</keyword>
<dbReference type="Pfam" id="PF00903">
    <property type="entry name" value="Glyoxalase"/>
    <property type="match status" value="2"/>
</dbReference>
<dbReference type="GO" id="GO:0046872">
    <property type="term" value="F:metal ion binding"/>
    <property type="evidence" value="ECO:0007669"/>
    <property type="project" value="UniProtKB-KW"/>
</dbReference>
<organism evidence="3 4">
    <name type="scientific">Alteribacillus iranensis</name>
    <dbReference type="NCBI Taxonomy" id="930128"/>
    <lineage>
        <taxon>Bacteria</taxon>
        <taxon>Bacillati</taxon>
        <taxon>Bacillota</taxon>
        <taxon>Bacilli</taxon>
        <taxon>Bacillales</taxon>
        <taxon>Bacillaceae</taxon>
        <taxon>Alteribacillus</taxon>
    </lineage>
</organism>
<dbReference type="GO" id="GO:0004462">
    <property type="term" value="F:lactoylglutathione lyase activity"/>
    <property type="evidence" value="ECO:0007669"/>
    <property type="project" value="InterPro"/>
</dbReference>
<dbReference type="PROSITE" id="PS00934">
    <property type="entry name" value="GLYOXALASE_I_1"/>
    <property type="match status" value="1"/>
</dbReference>
<sequence>MNFHQHPITYVSDVTLKIEDLNRAVAFYTEVVGLKVHHQTDKTAALTADGSSVLVTLEQPDHVVPKEKNRTGLYHFALLVPKRSDLTEVVQHFVNKEVSFLAEDHLVSEALYIWDPDGNGIEIYADRDPSQWDWKNGEVAMTSDPIKTTDLLPKGEPKPWKGLPAGTIMGHIHLHVARIEAAERFYTKGLGFELVNRHNEQTIFVSDGKYHHHVALNTWQGIGAHASSPESVGLQSFSVVFPDEETRDKRLVQLEDVGASVKEENGEYVTEDPSGNQIILRHE</sequence>
<evidence type="ECO:0000313" key="3">
    <source>
        <dbReference type="EMBL" id="SFE80156.1"/>
    </source>
</evidence>
<dbReference type="RefSeq" id="WP_091661218.1">
    <property type="nucleotide sequence ID" value="NZ_FONT01000004.1"/>
</dbReference>
<evidence type="ECO:0000256" key="1">
    <source>
        <dbReference type="ARBA" id="ARBA00022723"/>
    </source>
</evidence>
<dbReference type="EMBL" id="FONT01000004">
    <property type="protein sequence ID" value="SFE80156.1"/>
    <property type="molecule type" value="Genomic_DNA"/>
</dbReference>
<feature type="domain" description="VOC" evidence="2">
    <location>
        <begin position="10"/>
        <end position="126"/>
    </location>
</feature>
<dbReference type="Gene3D" id="3.10.180.10">
    <property type="entry name" value="2,3-Dihydroxybiphenyl 1,2-Dioxygenase, domain 1"/>
    <property type="match status" value="2"/>
</dbReference>
<evidence type="ECO:0000259" key="2">
    <source>
        <dbReference type="PROSITE" id="PS51819"/>
    </source>
</evidence>
<dbReference type="PROSITE" id="PS51819">
    <property type="entry name" value="VOC"/>
    <property type="match status" value="2"/>
</dbReference>
<dbReference type="PANTHER" id="PTHR43279">
    <property type="entry name" value="CATECHOL-2,3-DIOXYGENASE"/>
    <property type="match status" value="1"/>
</dbReference>
<dbReference type="InterPro" id="IPR037523">
    <property type="entry name" value="VOC_core"/>
</dbReference>